<dbReference type="InterPro" id="IPR003597">
    <property type="entry name" value="Ig_C1-set"/>
</dbReference>
<dbReference type="SMART" id="SM00406">
    <property type="entry name" value="IGv"/>
    <property type="match status" value="1"/>
</dbReference>
<name>Q5M8X4_XENTR</name>
<dbReference type="SMART" id="SM00409">
    <property type="entry name" value="IG"/>
    <property type="match status" value="3"/>
</dbReference>
<dbReference type="GO" id="GO:0019814">
    <property type="term" value="C:immunoglobulin complex"/>
    <property type="evidence" value="ECO:0007669"/>
    <property type="project" value="UniProtKB-KW"/>
</dbReference>
<reference evidence="8" key="1">
    <citation type="submission" date="2004-12" db="EMBL/GenBank/DDBJ databases">
        <authorList>
            <consortium name="NIH - Xenopus Gene Collection (XGC) project"/>
        </authorList>
    </citation>
    <scope>NUCLEOTIDE SEQUENCE [LARGE SCALE MRNA]</scope>
    <source>
        <tissue evidence="8">Whole body</tissue>
    </source>
</reference>
<dbReference type="CDD" id="cd04981">
    <property type="entry name" value="IgV_H"/>
    <property type="match status" value="1"/>
</dbReference>
<sequence>MKLFLVYLIFLSCLSDVQCDVQLAQSEPVVIKPGGSHKLSCTASGFTFSTSWMNWVRQAPGKGLQWVSYISSDGGSTYYADSVRGRFTISRDNNNNKLYLQMNNLQTEDTAVYYCASTLAGTAFDYWGPGTMVTVTSAQSSAPSVFPLKPCCSSSNEIATIGCFASGFLPQPVNIQWKSSSGSITSGIKNFPAVAQQSGYFASSSQLTIPISRWNSESFTCTVTHGSTSTPVTSELKGTSCNRTPKTSIMPGNNTNTKPSIFLYSPRTKELEKDASSLISIICLVKGFYPKNVNVTWQQNGSPMNASQVLNSEPQLNNGSGDNTYAMFSMITISKDKWKKKTWYTCNVRHMTNGNETLIKEISVGNC</sequence>
<dbReference type="InterPro" id="IPR007110">
    <property type="entry name" value="Ig-like_dom"/>
</dbReference>
<feature type="domain" description="Ig-like" evidence="7">
    <location>
        <begin position="31"/>
        <end position="115"/>
    </location>
</feature>
<keyword evidence="4" id="KW-0393">Immunoglobulin domain</keyword>
<evidence type="ECO:0000313" key="8">
    <source>
        <dbReference type="EMBL" id="AAH87793.1"/>
    </source>
</evidence>
<dbReference type="InterPro" id="IPR036179">
    <property type="entry name" value="Ig-like_dom_sf"/>
</dbReference>
<dbReference type="InterPro" id="IPR003006">
    <property type="entry name" value="Ig/MHC_CS"/>
</dbReference>
<feature type="domain" description="Ig-like" evidence="7">
    <location>
        <begin position="143"/>
        <end position="237"/>
    </location>
</feature>
<proteinExistence type="evidence at transcript level"/>
<evidence type="ECO:0000256" key="6">
    <source>
        <dbReference type="SAM" id="SignalP"/>
    </source>
</evidence>
<accession>Q5M8X4</accession>
<dbReference type="FunFam" id="2.60.40.10:FF:000463">
    <property type="entry name" value="Immunoglobulin heavy constant gamma 1"/>
    <property type="match status" value="1"/>
</dbReference>
<gene>
    <name evidence="8" type="primary">MGC108125</name>
</gene>
<evidence type="ECO:0000256" key="1">
    <source>
        <dbReference type="ARBA" id="ARBA00022859"/>
    </source>
</evidence>
<evidence type="ECO:0000256" key="5">
    <source>
        <dbReference type="ARBA" id="ARBA00043265"/>
    </source>
</evidence>
<evidence type="ECO:0000259" key="7">
    <source>
        <dbReference type="PROSITE" id="PS50835"/>
    </source>
</evidence>
<dbReference type="GO" id="GO:0005576">
    <property type="term" value="C:extracellular region"/>
    <property type="evidence" value="ECO:0007669"/>
    <property type="project" value="UniProtKB-ARBA"/>
</dbReference>
<dbReference type="PANTHER" id="PTHR23266">
    <property type="entry name" value="IMMUNOGLOBULIN HEAVY CHAIN"/>
    <property type="match status" value="1"/>
</dbReference>
<evidence type="ECO:0000256" key="2">
    <source>
        <dbReference type="ARBA" id="ARBA00023130"/>
    </source>
</evidence>
<protein>
    <recommendedName>
        <fullName evidence="7">Ig-like domain-containing protein</fullName>
    </recommendedName>
</protein>
<dbReference type="SMR" id="Q5M8X4"/>
<dbReference type="InterPro" id="IPR013106">
    <property type="entry name" value="Ig_V-set"/>
</dbReference>
<dbReference type="SMART" id="SM00407">
    <property type="entry name" value="IGc1"/>
    <property type="match status" value="2"/>
</dbReference>
<dbReference type="Gene3D" id="2.60.40.10">
    <property type="entry name" value="Immunoglobulins"/>
    <property type="match status" value="3"/>
</dbReference>
<feature type="chain" id="PRO_5004260082" description="Ig-like domain-containing protein" evidence="6">
    <location>
        <begin position="20"/>
        <end position="367"/>
    </location>
</feature>
<dbReference type="FunFam" id="2.60.40.10:FF:000283">
    <property type="entry name" value="Immunoglobulin kappa constant"/>
    <property type="match status" value="1"/>
</dbReference>
<dbReference type="InterPro" id="IPR003599">
    <property type="entry name" value="Ig_sub"/>
</dbReference>
<evidence type="ECO:0000256" key="3">
    <source>
        <dbReference type="ARBA" id="ARBA00023157"/>
    </source>
</evidence>
<dbReference type="FunFam" id="2.60.40.10:FF:001532">
    <property type="entry name" value="Immunoglobulin heavy variable 1-3"/>
    <property type="match status" value="1"/>
</dbReference>
<dbReference type="PROSITE" id="PS00290">
    <property type="entry name" value="IG_MHC"/>
    <property type="match status" value="2"/>
</dbReference>
<feature type="signal peptide" evidence="6">
    <location>
        <begin position="1"/>
        <end position="19"/>
    </location>
</feature>
<dbReference type="InterPro" id="IPR013783">
    <property type="entry name" value="Ig-like_fold"/>
</dbReference>
<dbReference type="EMBL" id="BC087793">
    <property type="protein sequence ID" value="AAH87793.1"/>
    <property type="molecule type" value="mRNA"/>
</dbReference>
<keyword evidence="1" id="KW-0391">Immunity</keyword>
<dbReference type="Pfam" id="PF07654">
    <property type="entry name" value="C1-set"/>
    <property type="match status" value="2"/>
</dbReference>
<dbReference type="InterPro" id="IPR050199">
    <property type="entry name" value="IgHV"/>
</dbReference>
<keyword evidence="5" id="KW-1280">Immunoglobulin</keyword>
<dbReference type="AlphaFoldDB" id="Q5M8X4"/>
<keyword evidence="6" id="KW-0732">Signal</keyword>
<keyword evidence="3" id="KW-1015">Disulfide bond</keyword>
<dbReference type="SUPFAM" id="SSF48726">
    <property type="entry name" value="Immunoglobulin"/>
    <property type="match status" value="3"/>
</dbReference>
<feature type="domain" description="Ig-like" evidence="7">
    <location>
        <begin position="259"/>
        <end position="363"/>
    </location>
</feature>
<dbReference type="Pfam" id="PF07686">
    <property type="entry name" value="V-set"/>
    <property type="match status" value="1"/>
</dbReference>
<dbReference type="GO" id="GO:0002250">
    <property type="term" value="P:adaptive immune response"/>
    <property type="evidence" value="ECO:0007669"/>
    <property type="project" value="UniProtKB-KW"/>
</dbReference>
<dbReference type="PROSITE" id="PS50835">
    <property type="entry name" value="IG_LIKE"/>
    <property type="match status" value="3"/>
</dbReference>
<keyword evidence="2" id="KW-1064">Adaptive immunity</keyword>
<organism evidence="8">
    <name type="scientific">Xenopus tropicalis</name>
    <name type="common">Western clawed frog</name>
    <name type="synonym">Silurana tropicalis</name>
    <dbReference type="NCBI Taxonomy" id="8364"/>
    <lineage>
        <taxon>Eukaryota</taxon>
        <taxon>Metazoa</taxon>
        <taxon>Chordata</taxon>
        <taxon>Craniata</taxon>
        <taxon>Vertebrata</taxon>
        <taxon>Euteleostomi</taxon>
        <taxon>Amphibia</taxon>
        <taxon>Batrachia</taxon>
        <taxon>Anura</taxon>
        <taxon>Pipoidea</taxon>
        <taxon>Pipidae</taxon>
        <taxon>Xenopodinae</taxon>
        <taxon>Xenopus</taxon>
        <taxon>Silurana</taxon>
    </lineage>
</organism>
<evidence type="ECO:0000256" key="4">
    <source>
        <dbReference type="ARBA" id="ARBA00023319"/>
    </source>
</evidence>